<keyword evidence="3 6" id="KW-1133">Transmembrane helix</keyword>
<feature type="transmembrane region" description="Helical" evidence="6">
    <location>
        <begin position="62"/>
        <end position="83"/>
    </location>
</feature>
<dbReference type="PANTHER" id="PTHR43027">
    <property type="entry name" value="DOXORUBICIN RESISTANCE ABC TRANSPORTER PERMEASE PROTEIN DRRC-RELATED"/>
    <property type="match status" value="1"/>
</dbReference>
<feature type="transmembrane region" description="Helical" evidence="6">
    <location>
        <begin position="104"/>
        <end position="131"/>
    </location>
</feature>
<dbReference type="InterPro" id="IPR000412">
    <property type="entry name" value="ABC_2_transport"/>
</dbReference>
<reference evidence="9" key="1">
    <citation type="submission" date="2016-02" db="EMBL/GenBank/DDBJ databases">
        <authorList>
            <person name="Kaur G."/>
            <person name="Nair G.R."/>
            <person name="Mayilraj S."/>
        </authorList>
    </citation>
    <scope>NUCLEOTIDE SEQUENCE [LARGE SCALE GENOMIC DNA]</scope>
    <source>
        <strain evidence="9">GA-15</strain>
    </source>
</reference>
<dbReference type="InterPro" id="IPR052902">
    <property type="entry name" value="ABC-2_transporter"/>
</dbReference>
<sequence>MIVQNYRGLVLALWRSQRRDPVGLFFSVAFAPALVIALGLIFGNDPRPEFGGQGFLDATLPAFASVVLAMVGVLQVPVALLSLRDSGALQRLSLTPLSRSTFMMANLTVHFFAGITGMIAALAIGIGVFGVNLPGNISGILIVCVIGICTFLAVGCALAAIYPSTAAATGIGNVLMILLILTSGAFTPIEVMPEGIQQIIQYSPVRWFVDAAESAWIGESIATFAAQLFFLLCVLAITGLIGRSLFRWEPAR</sequence>
<feature type="transmembrane region" description="Helical" evidence="6">
    <location>
        <begin position="137"/>
        <end position="160"/>
    </location>
</feature>
<keyword evidence="6" id="KW-1003">Cell membrane</keyword>
<dbReference type="GO" id="GO:0043190">
    <property type="term" value="C:ATP-binding cassette (ABC) transporter complex"/>
    <property type="evidence" value="ECO:0007669"/>
    <property type="project" value="InterPro"/>
</dbReference>
<dbReference type="EMBL" id="LSTQ01000023">
    <property type="protein sequence ID" value="OAH26595.1"/>
    <property type="molecule type" value="Genomic_DNA"/>
</dbReference>
<evidence type="ECO:0000256" key="2">
    <source>
        <dbReference type="ARBA" id="ARBA00022692"/>
    </source>
</evidence>
<gene>
    <name evidence="8" type="ORF">AYJ05_03900</name>
</gene>
<dbReference type="RefSeq" id="WP_066840072.1">
    <property type="nucleotide sequence ID" value="NZ_CAPYLV010000171.1"/>
</dbReference>
<keyword evidence="9" id="KW-1185">Reference proteome</keyword>
<evidence type="ECO:0000313" key="9">
    <source>
        <dbReference type="Proteomes" id="UP000076947"/>
    </source>
</evidence>
<keyword evidence="2 6" id="KW-0812">Transmembrane</keyword>
<evidence type="ECO:0000313" key="8">
    <source>
        <dbReference type="EMBL" id="OAH26595.1"/>
    </source>
</evidence>
<accession>A0A177IEU3</accession>
<feature type="transmembrane region" description="Helical" evidence="6">
    <location>
        <begin position="21"/>
        <end position="42"/>
    </location>
</feature>
<proteinExistence type="inferred from homology"/>
<dbReference type="InterPro" id="IPR013525">
    <property type="entry name" value="ABC2_TM"/>
</dbReference>
<evidence type="ECO:0000256" key="4">
    <source>
        <dbReference type="ARBA" id="ARBA00023136"/>
    </source>
</evidence>
<dbReference type="InterPro" id="IPR047817">
    <property type="entry name" value="ABC2_TM_bact-type"/>
</dbReference>
<comment type="subcellular location">
    <subcellularLocation>
        <location evidence="6">Cell membrane</location>
        <topology evidence="6">Multi-pass membrane protein</topology>
    </subcellularLocation>
    <subcellularLocation>
        <location evidence="1">Membrane</location>
        <topology evidence="1">Multi-pass membrane protein</topology>
    </subcellularLocation>
</comment>
<dbReference type="PIRSF" id="PIRSF006648">
    <property type="entry name" value="DrrB"/>
    <property type="match status" value="1"/>
</dbReference>
<comment type="similarity">
    <text evidence="6">Belongs to the ABC-2 integral membrane protein family.</text>
</comment>
<dbReference type="GO" id="GO:0046677">
    <property type="term" value="P:response to antibiotic"/>
    <property type="evidence" value="ECO:0007669"/>
    <property type="project" value="UniProtKB-KW"/>
</dbReference>
<keyword evidence="6" id="KW-0813">Transport</keyword>
<feature type="transmembrane region" description="Helical" evidence="6">
    <location>
        <begin position="167"/>
        <end position="186"/>
    </location>
</feature>
<keyword evidence="4 6" id="KW-0472">Membrane</keyword>
<dbReference type="PANTHER" id="PTHR43027:SF2">
    <property type="entry name" value="TRANSPORT PERMEASE PROTEIN"/>
    <property type="match status" value="1"/>
</dbReference>
<name>A0A177IEU3_9CORY</name>
<keyword evidence="5" id="KW-0046">Antibiotic resistance</keyword>
<evidence type="ECO:0000256" key="6">
    <source>
        <dbReference type="RuleBase" id="RU361157"/>
    </source>
</evidence>
<dbReference type="Proteomes" id="UP000076947">
    <property type="component" value="Unassembled WGS sequence"/>
</dbReference>
<evidence type="ECO:0000256" key="1">
    <source>
        <dbReference type="ARBA" id="ARBA00004141"/>
    </source>
</evidence>
<evidence type="ECO:0000256" key="5">
    <source>
        <dbReference type="ARBA" id="ARBA00023251"/>
    </source>
</evidence>
<protein>
    <recommendedName>
        <fullName evidence="6">Transport permease protein</fullName>
    </recommendedName>
</protein>
<feature type="domain" description="ABC transmembrane type-2" evidence="7">
    <location>
        <begin position="22"/>
        <end position="249"/>
    </location>
</feature>
<evidence type="ECO:0000256" key="3">
    <source>
        <dbReference type="ARBA" id="ARBA00022989"/>
    </source>
</evidence>
<comment type="caution">
    <text evidence="8">The sequence shown here is derived from an EMBL/GenBank/DDBJ whole genome shotgun (WGS) entry which is preliminary data.</text>
</comment>
<organism evidence="8 9">
    <name type="scientific">Corynebacterium stationis</name>
    <dbReference type="NCBI Taxonomy" id="1705"/>
    <lineage>
        <taxon>Bacteria</taxon>
        <taxon>Bacillati</taxon>
        <taxon>Actinomycetota</taxon>
        <taxon>Actinomycetes</taxon>
        <taxon>Mycobacteriales</taxon>
        <taxon>Corynebacteriaceae</taxon>
        <taxon>Corynebacterium</taxon>
    </lineage>
</organism>
<dbReference type="PROSITE" id="PS51012">
    <property type="entry name" value="ABC_TM2"/>
    <property type="match status" value="1"/>
</dbReference>
<evidence type="ECO:0000259" key="7">
    <source>
        <dbReference type="PROSITE" id="PS51012"/>
    </source>
</evidence>
<dbReference type="GO" id="GO:0140359">
    <property type="term" value="F:ABC-type transporter activity"/>
    <property type="evidence" value="ECO:0007669"/>
    <property type="project" value="InterPro"/>
</dbReference>
<dbReference type="AlphaFoldDB" id="A0A177IEU3"/>
<dbReference type="Pfam" id="PF01061">
    <property type="entry name" value="ABC2_membrane"/>
    <property type="match status" value="1"/>
</dbReference>
<feature type="transmembrane region" description="Helical" evidence="6">
    <location>
        <begin position="224"/>
        <end position="246"/>
    </location>
</feature>